<evidence type="ECO:0000256" key="5">
    <source>
        <dbReference type="ARBA" id="ARBA00022776"/>
    </source>
</evidence>
<name>A0ABR2W4U2_9FUNG</name>
<dbReference type="InterPro" id="IPR034085">
    <property type="entry name" value="TOG"/>
</dbReference>
<dbReference type="Gene3D" id="1.25.10.10">
    <property type="entry name" value="Leucine-rich Repeat Variant"/>
    <property type="match status" value="3"/>
</dbReference>
<accession>A0ABR2W4U2</accession>
<gene>
    <name evidence="8" type="primary">STU1_1</name>
    <name evidence="8" type="ORF">K7432_004315</name>
</gene>
<evidence type="ECO:0000256" key="2">
    <source>
        <dbReference type="ARBA" id="ARBA00009549"/>
    </source>
</evidence>
<comment type="caution">
    <text evidence="8">The sequence shown here is derived from an EMBL/GenBank/DDBJ whole genome shotgun (WGS) entry which is preliminary data.</text>
</comment>
<dbReference type="InterPro" id="IPR011989">
    <property type="entry name" value="ARM-like"/>
</dbReference>
<feature type="region of interest" description="Disordered" evidence="6">
    <location>
        <begin position="557"/>
        <end position="631"/>
    </location>
</feature>
<dbReference type="InterPro" id="IPR024395">
    <property type="entry name" value="CLASP_N_dom"/>
</dbReference>
<feature type="compositionally biased region" description="Low complexity" evidence="6">
    <location>
        <begin position="569"/>
        <end position="583"/>
    </location>
</feature>
<feature type="region of interest" description="Disordered" evidence="6">
    <location>
        <begin position="1244"/>
        <end position="1288"/>
    </location>
</feature>
<dbReference type="PANTHER" id="PTHR21567:SF9">
    <property type="entry name" value="CLIP-ASSOCIATING PROTEIN"/>
    <property type="match status" value="1"/>
</dbReference>
<feature type="compositionally biased region" description="Basic and acidic residues" evidence="6">
    <location>
        <begin position="267"/>
        <end position="282"/>
    </location>
</feature>
<feature type="compositionally biased region" description="Low complexity" evidence="6">
    <location>
        <begin position="708"/>
        <end position="730"/>
    </location>
</feature>
<dbReference type="EMBL" id="JASJQH010007022">
    <property type="protein sequence ID" value="KAK9720192.1"/>
    <property type="molecule type" value="Genomic_DNA"/>
</dbReference>
<evidence type="ECO:0000256" key="1">
    <source>
        <dbReference type="ARBA" id="ARBA00004186"/>
    </source>
</evidence>
<sequence length="1546" mass="172601">MSALLELDKFLSNLKNPVLDKKILALATFEQANRDSKQEFESKQLDETVDALIHTVKSPQMNLCLAGLSATGALLYQFEVYYPAYLKPYAPLLFPHLLDRLGDSKEKVREGALNELVELWKTASSLPDSQNNSQKNYGKAAALYFEKEMKTHGFSHKTWRVREQVLSWVAQCVNSIPDFSLKPYVPFMVKLLEDPHDSVREASKEALVVLFSSSPLRMRHDLAKELQKHNIRGTIVDSILAKIEANSNSISSSRQTSEIELPQSNSMEHDIENNEQQEKWEIDSSTTAEGDISPPNGKIHSEVSKPTAPAINTDNDVEIVHVYNSKDLESEFSNLLPIFKGKETEDNWESRDRAWQRLRGIVRSDAPTRYQSTMVNGLRSVMTPIMDTLHTLRTSLALSTLSLVNDLSHYLGTMLDPHLDLLLGNLLKLNTQTKKLVAQASFETTCLLLRTTSYNHRTLNVITMAMTDKNVQLRGFVVGYLKVLLEVFGNKRELFEKNHGIDSIEGCIRKGVVDASPQVRENSRELFWAFWNIWRAKGENLKKQFDSSTQKQLIRMRGQETTDLSRCQSPAAASTSSQSSRNKSGPRIDITSHDGRGPPKRKANQNEGLSLPKSPIPSKLPSPTSMNIPRLASHDGSSLTYFTENSLAAPRVLPRSTSSMSFTQRCVSPKLASPTGHPRRAQTPSFSPPSAHRLRSKTPTLSPPGASRTLRLNTPTLTPPRTSAARPRSPGIASPTVAGRRTPGIPSPSRPNTPYISGQRSGAARPMTPGNVGTASYLNRPNTPQNSYARSNTPSRLASPTVSTKSKLPKPTTIARPGTVFSRPTTPQTLHPSPPPSSTGSSSPRRRFGTGMPSRLDYQLRKLSVIEQLKHSDYTIRTAGINNLYHMYTSSPNPTDISPPPGSKTENKSLPSPRVLAPILLTLFSDTHPKVVAQLVRTEVMDVMTRIIPLEQLFLAVLSQSMSLSSNEDTQINHPALPMLKAIVPEDQALDILCMTLQILKTPGGLRNSVASLSNMTTAERKKSVVRVLTWMGEIAEHALIWQNDHIHDDDDEDETMFSDRTSIGEKAYLYFLQEKNMRHYLSKMLPYLGSVPSTAPTYPLLIDLIRKLMQLTPDIFTSVLIECEPAVIEKLEIAFGGTSIYPNNSIYHESKDANEENNVGFVAGVDGKVEEVGNNNLLGLKNFENNPDSIRITTTSNMLANRLDAIKLELERDEDRFESKLSEGIPPSSNEIDYFNSANGSISQVIPKSTNNSDANSHPWSDSHASGFPDRRPSAFKPSEEEVSSPFPPLVNERYQMVTTLISRLGTGNADSFTFRKLIRASRETSTEENPREAHEVWGQHGMFHNVITAVLSFLQGPYHPEQKENCLLFVKHLLMNQAAFFQPYVREIFNQLMDCRANEWNEVCSAAEDALDTFVAYMEYHIALEVTSEWLDKALNVEETNPTAHQAWSSGPNPLATAFDIISRLIRRYSEEETSTLAKEVMPLVIKGFHDSRPEVRKSVVEVVVSLYDICDQWVIDDSVMPDLTLSQRKLVTSYLELSGSHRF</sequence>
<feature type="compositionally biased region" description="Polar residues" evidence="6">
    <location>
        <begin position="656"/>
        <end position="666"/>
    </location>
</feature>
<reference evidence="8 9" key="1">
    <citation type="submission" date="2023-04" db="EMBL/GenBank/DDBJ databases">
        <title>Genome of Basidiobolus ranarum AG-B5.</title>
        <authorList>
            <person name="Stajich J.E."/>
            <person name="Carter-House D."/>
            <person name="Gryganskyi A."/>
        </authorList>
    </citation>
    <scope>NUCLEOTIDE SEQUENCE [LARGE SCALE GENOMIC DNA]</scope>
    <source>
        <strain evidence="8 9">AG-B5</strain>
    </source>
</reference>
<evidence type="ECO:0000256" key="6">
    <source>
        <dbReference type="SAM" id="MobiDB-lite"/>
    </source>
</evidence>
<dbReference type="SMART" id="SM01349">
    <property type="entry name" value="TOG"/>
    <property type="match status" value="2"/>
</dbReference>
<dbReference type="InterPro" id="IPR016024">
    <property type="entry name" value="ARM-type_fold"/>
</dbReference>
<feature type="compositionally biased region" description="Polar residues" evidence="6">
    <location>
        <begin position="1244"/>
        <end position="1265"/>
    </location>
</feature>
<dbReference type="Pfam" id="PF12348">
    <property type="entry name" value="CLASP_N"/>
    <property type="match status" value="1"/>
</dbReference>
<keyword evidence="3" id="KW-0132">Cell division</keyword>
<feature type="domain" description="TOG" evidence="7">
    <location>
        <begin position="327"/>
        <end position="573"/>
    </location>
</feature>
<feature type="domain" description="TOG" evidence="7">
    <location>
        <begin position="1"/>
        <end position="249"/>
    </location>
</feature>
<protein>
    <submittedName>
        <fullName evidence="8">Suppressor of tub2 mutation</fullName>
    </submittedName>
</protein>
<feature type="region of interest" description="Disordered" evidence="6">
    <location>
        <begin position="251"/>
        <end position="310"/>
    </location>
</feature>
<evidence type="ECO:0000313" key="9">
    <source>
        <dbReference type="Proteomes" id="UP001479436"/>
    </source>
</evidence>
<dbReference type="PANTHER" id="PTHR21567">
    <property type="entry name" value="CLASP"/>
    <property type="match status" value="1"/>
</dbReference>
<evidence type="ECO:0000256" key="3">
    <source>
        <dbReference type="ARBA" id="ARBA00022618"/>
    </source>
</evidence>
<keyword evidence="4" id="KW-0493">Microtubule</keyword>
<organism evidence="8 9">
    <name type="scientific">Basidiobolus ranarum</name>
    <dbReference type="NCBI Taxonomy" id="34480"/>
    <lineage>
        <taxon>Eukaryota</taxon>
        <taxon>Fungi</taxon>
        <taxon>Fungi incertae sedis</taxon>
        <taxon>Zoopagomycota</taxon>
        <taxon>Entomophthoromycotina</taxon>
        <taxon>Basidiobolomycetes</taxon>
        <taxon>Basidiobolales</taxon>
        <taxon>Basidiobolaceae</taxon>
        <taxon>Basidiobolus</taxon>
    </lineage>
</organism>
<keyword evidence="9" id="KW-1185">Reference proteome</keyword>
<proteinExistence type="inferred from homology"/>
<evidence type="ECO:0000259" key="7">
    <source>
        <dbReference type="SMART" id="SM01349"/>
    </source>
</evidence>
<dbReference type="SUPFAM" id="SSF48371">
    <property type="entry name" value="ARM repeat"/>
    <property type="match status" value="2"/>
</dbReference>
<feature type="compositionally biased region" description="Polar residues" evidence="6">
    <location>
        <begin position="559"/>
        <end position="568"/>
    </location>
</feature>
<evidence type="ECO:0000313" key="8">
    <source>
        <dbReference type="EMBL" id="KAK9720192.1"/>
    </source>
</evidence>
<feature type="region of interest" description="Disordered" evidence="6">
    <location>
        <begin position="891"/>
        <end position="911"/>
    </location>
</feature>
<feature type="compositionally biased region" description="Polar residues" evidence="6">
    <location>
        <begin position="771"/>
        <end position="806"/>
    </location>
</feature>
<keyword evidence="5" id="KW-0498">Mitosis</keyword>
<feature type="region of interest" description="Disordered" evidence="6">
    <location>
        <begin position="656"/>
        <end position="854"/>
    </location>
</feature>
<comment type="similarity">
    <text evidence="2">Belongs to the CLASP family.</text>
</comment>
<evidence type="ECO:0000256" key="4">
    <source>
        <dbReference type="ARBA" id="ARBA00022701"/>
    </source>
</evidence>
<dbReference type="Proteomes" id="UP001479436">
    <property type="component" value="Unassembled WGS sequence"/>
</dbReference>
<feature type="compositionally biased region" description="Polar residues" evidence="6">
    <location>
        <begin position="254"/>
        <end position="266"/>
    </location>
</feature>
<keyword evidence="5" id="KW-0131">Cell cycle</keyword>
<comment type="subcellular location">
    <subcellularLocation>
        <location evidence="1">Cytoplasm</location>
        <location evidence="1">Cytoskeleton</location>
        <location evidence="1">Spindle</location>
    </subcellularLocation>
</comment>